<reference evidence="1 2" key="1">
    <citation type="submission" date="2018-07" db="EMBL/GenBank/DDBJ databases">
        <authorList>
            <person name="Quirk P.G."/>
            <person name="Krulwich T.A."/>
        </authorList>
    </citation>
    <scope>NUCLEOTIDE SEQUENCE [LARGE SCALE GENOMIC DNA]</scope>
    <source>
        <strain evidence="1 2">CC-BB4</strain>
    </source>
</reference>
<sequence>MDPTSLVSAMAGAQMGSVQMALAAKMLKMNADSQGAIAQVLDAATQNLNRLANVGAGVGQNLDISV</sequence>
<dbReference type="AlphaFoldDB" id="A0A346A1H8"/>
<gene>
    <name evidence="1" type="ORF">DW352_22380</name>
</gene>
<name>A0A346A1H8_9HYPH</name>
<evidence type="ECO:0000313" key="1">
    <source>
        <dbReference type="EMBL" id="AXK83025.1"/>
    </source>
</evidence>
<keyword evidence="2" id="KW-1185">Reference proteome</keyword>
<dbReference type="RefSeq" id="WP_115693404.1">
    <property type="nucleotide sequence ID" value="NZ_CP031417.1"/>
</dbReference>
<evidence type="ECO:0000313" key="2">
    <source>
        <dbReference type="Proteomes" id="UP000254889"/>
    </source>
</evidence>
<dbReference type="Proteomes" id="UP000254889">
    <property type="component" value="Chromosome"/>
</dbReference>
<proteinExistence type="predicted"/>
<dbReference type="EMBL" id="CP031417">
    <property type="protein sequence ID" value="AXK83025.1"/>
    <property type="molecule type" value="Genomic_DNA"/>
</dbReference>
<evidence type="ECO:0008006" key="3">
    <source>
        <dbReference type="Google" id="ProtNLM"/>
    </source>
</evidence>
<organism evidence="1 2">
    <name type="scientific">Pseudolabrys taiwanensis</name>
    <dbReference type="NCBI Taxonomy" id="331696"/>
    <lineage>
        <taxon>Bacteria</taxon>
        <taxon>Pseudomonadati</taxon>
        <taxon>Pseudomonadota</taxon>
        <taxon>Alphaproteobacteria</taxon>
        <taxon>Hyphomicrobiales</taxon>
        <taxon>Xanthobacteraceae</taxon>
        <taxon>Pseudolabrys</taxon>
    </lineage>
</organism>
<dbReference type="OrthoDB" id="8129943at2"/>
<protein>
    <recommendedName>
        <fullName evidence="3">Motility protein</fullName>
    </recommendedName>
</protein>
<dbReference type="KEGG" id="ptaw:DW352_22380"/>
<accession>A0A346A1H8</accession>